<protein>
    <submittedName>
        <fullName evidence="1">Uncharacterized protein</fullName>
    </submittedName>
</protein>
<name>A0A350P255_9ALTE</name>
<dbReference type="AlphaFoldDB" id="A0A350P255"/>
<accession>A0A350P255</accession>
<dbReference type="Proteomes" id="UP000263517">
    <property type="component" value="Unassembled WGS sequence"/>
</dbReference>
<dbReference type="EMBL" id="DNAN01000224">
    <property type="protein sequence ID" value="HAW75372.1"/>
    <property type="molecule type" value="Genomic_DNA"/>
</dbReference>
<sequence>MKVGDLVKYKAAPWDYWHGVVIREIPGTLEMRVVRWFRPKVITTTNPKNQMEVISEVRKV</sequence>
<gene>
    <name evidence="1" type="ORF">DCW74_06510</name>
</gene>
<comment type="caution">
    <text evidence="1">The sequence shown here is derived from an EMBL/GenBank/DDBJ whole genome shotgun (WGS) entry which is preliminary data.</text>
</comment>
<reference evidence="1 2" key="1">
    <citation type="journal article" date="2018" name="Nat. Biotechnol.">
        <title>A standardized bacterial taxonomy based on genome phylogeny substantially revises the tree of life.</title>
        <authorList>
            <person name="Parks D.H."/>
            <person name="Chuvochina M."/>
            <person name="Waite D.W."/>
            <person name="Rinke C."/>
            <person name="Skarshewski A."/>
            <person name="Chaumeil P.A."/>
            <person name="Hugenholtz P."/>
        </authorList>
    </citation>
    <scope>NUCLEOTIDE SEQUENCE [LARGE SCALE GENOMIC DNA]</scope>
    <source>
        <strain evidence="1">UBA11978</strain>
    </source>
</reference>
<evidence type="ECO:0000313" key="2">
    <source>
        <dbReference type="Proteomes" id="UP000263517"/>
    </source>
</evidence>
<evidence type="ECO:0000313" key="1">
    <source>
        <dbReference type="EMBL" id="HAW75372.1"/>
    </source>
</evidence>
<proteinExistence type="predicted"/>
<organism evidence="1 2">
    <name type="scientific">Alteromonas australica</name>
    <dbReference type="NCBI Taxonomy" id="589873"/>
    <lineage>
        <taxon>Bacteria</taxon>
        <taxon>Pseudomonadati</taxon>
        <taxon>Pseudomonadota</taxon>
        <taxon>Gammaproteobacteria</taxon>
        <taxon>Alteromonadales</taxon>
        <taxon>Alteromonadaceae</taxon>
        <taxon>Alteromonas/Salinimonas group</taxon>
        <taxon>Alteromonas</taxon>
    </lineage>
</organism>